<feature type="compositionally biased region" description="Basic and acidic residues" evidence="1">
    <location>
        <begin position="188"/>
        <end position="197"/>
    </location>
</feature>
<dbReference type="InterPro" id="IPR001810">
    <property type="entry name" value="F-box_dom"/>
</dbReference>
<dbReference type="SMART" id="SM00367">
    <property type="entry name" value="LRR_CC"/>
    <property type="match status" value="9"/>
</dbReference>
<dbReference type="InterPro" id="IPR036047">
    <property type="entry name" value="F-box-like_dom_sf"/>
</dbReference>
<feature type="domain" description="F-box" evidence="2">
    <location>
        <begin position="392"/>
        <end position="469"/>
    </location>
</feature>
<feature type="compositionally biased region" description="Basic and acidic residues" evidence="1">
    <location>
        <begin position="970"/>
        <end position="979"/>
    </location>
</feature>
<reference evidence="3 4" key="1">
    <citation type="submission" date="2019-02" db="EMBL/GenBank/DDBJ databases">
        <title>Genome sequencing of the rare red list fungi Phellinidium pouzarii.</title>
        <authorList>
            <person name="Buettner E."/>
            <person name="Kellner H."/>
        </authorList>
    </citation>
    <scope>NUCLEOTIDE SEQUENCE [LARGE SCALE GENOMIC DNA]</scope>
    <source>
        <strain evidence="3 4">DSM 108285</strain>
    </source>
</reference>
<dbReference type="GO" id="GO:0031146">
    <property type="term" value="P:SCF-dependent proteasomal ubiquitin-dependent protein catabolic process"/>
    <property type="evidence" value="ECO:0007669"/>
    <property type="project" value="TreeGrafter"/>
</dbReference>
<dbReference type="SUPFAM" id="SSF52047">
    <property type="entry name" value="RNI-like"/>
    <property type="match status" value="1"/>
</dbReference>
<gene>
    <name evidence="3" type="ORF">EW145_g956</name>
</gene>
<dbReference type="GO" id="GO:0019005">
    <property type="term" value="C:SCF ubiquitin ligase complex"/>
    <property type="evidence" value="ECO:0007669"/>
    <property type="project" value="TreeGrafter"/>
</dbReference>
<evidence type="ECO:0000313" key="4">
    <source>
        <dbReference type="Proteomes" id="UP000308199"/>
    </source>
</evidence>
<feature type="region of interest" description="Disordered" evidence="1">
    <location>
        <begin position="135"/>
        <end position="156"/>
    </location>
</feature>
<feature type="compositionally biased region" description="Low complexity" evidence="1">
    <location>
        <begin position="277"/>
        <end position="288"/>
    </location>
</feature>
<name>A0A4S4LGX6_9AGAM</name>
<dbReference type="Pfam" id="PF12937">
    <property type="entry name" value="F-box-like"/>
    <property type="match status" value="1"/>
</dbReference>
<feature type="region of interest" description="Disordered" evidence="1">
    <location>
        <begin position="259"/>
        <end position="307"/>
    </location>
</feature>
<keyword evidence="4" id="KW-1185">Reference proteome</keyword>
<protein>
    <recommendedName>
        <fullName evidence="2">F-box domain-containing protein</fullName>
    </recommendedName>
</protein>
<dbReference type="InterPro" id="IPR032675">
    <property type="entry name" value="LRR_dom_sf"/>
</dbReference>
<feature type="compositionally biased region" description="Polar residues" evidence="1">
    <location>
        <begin position="140"/>
        <end position="156"/>
    </location>
</feature>
<feature type="region of interest" description="Disordered" evidence="1">
    <location>
        <begin position="186"/>
        <end position="220"/>
    </location>
</feature>
<dbReference type="AlphaFoldDB" id="A0A4S4LGX6"/>
<dbReference type="SUPFAM" id="SSF81383">
    <property type="entry name" value="F-box domain"/>
    <property type="match status" value="1"/>
</dbReference>
<dbReference type="PANTHER" id="PTHR13318:SF190">
    <property type="entry name" value="PARTNER OF PAIRED, ISOFORM B"/>
    <property type="match status" value="1"/>
</dbReference>
<organism evidence="3 4">
    <name type="scientific">Phellinidium pouzarii</name>
    <dbReference type="NCBI Taxonomy" id="167371"/>
    <lineage>
        <taxon>Eukaryota</taxon>
        <taxon>Fungi</taxon>
        <taxon>Dikarya</taxon>
        <taxon>Basidiomycota</taxon>
        <taxon>Agaricomycotina</taxon>
        <taxon>Agaricomycetes</taxon>
        <taxon>Hymenochaetales</taxon>
        <taxon>Hymenochaetaceae</taxon>
        <taxon>Phellinidium</taxon>
    </lineage>
</organism>
<accession>A0A4S4LGX6</accession>
<sequence length="979" mass="107946">MHTMTSGRAIDGDEPLFDLEGFEGIEPLASAVCTPVAPAELLDLSHIPHFSELDLSSFSTASTPAEVVNFISQIPDDYERSIADEDIETFKGKGKAVSQPMDILPPIARDSAESHFDLFSFSAFPISSNRKRRIVPGFSSPASSPHTPNSFPLSPNDTPRSLFEDSMITSYATDMTSPRLSYASAGRRLYDGTDRNQQRVQGKGKSRAEPPVLPPLSFSPTEFTRGETSWPIEGAISFDASIRPRSLSSINLIGSSASSVMSSQQPGTSSFTSTQKSPSRTRSFPSFSVHPTKSHASRSARSIQVKGKRHSNLARRLLLQHDIDCDFEQEENVPASTPVESAEHERYSSFSAPSTPYSSVLGRIPFSTNGAYKVPVATAEKALAPDLFERILPKEIKLRIFQDILYLYEVDGKIMTQLPTWTALKATKEENRWVGKEKGYVELVRNSRVCKSWSKLVFDGQLWANIDLRNLPQVPPHFLLRLASSSGSFVRSIDFTGHTRLTATSLLDITSSFCIRITPSDGRLSTTQLTDINLSGCSAITIHALHDILVRSPLLVKLNLKGMSIVTNETCRTVTMHCPSIISLDLSCCHNMDADGIILLISPHQGRRSALKALRLSGLKRVSDRLLSLLGRYVPDLEVLNLNGARELHNTALEAFVACAEGHDSPQEVILTSREAGRDPSDPTKYRRRVTNLRHLSLSHCPLLSDVACSYLAHALPKLEFLELAGIGSDLRDEGLVHLLSTTPLIRRLDLDEACDITDATITALTPQILEGQGTNTTAREPWTGSQLEQLTLSYAVQLTNDALLSLVRACPKLKRLDLDNTRVSGTTVKEFVRLSRKRQIAGAGIAFVDCRGVGENAVKDLVGSTRTRNGWRGWEARHLHYLDARDDEGLGVGTDECDEKRVVLKSFYSWQTVDAVEAARAKQRKANKKNGRDSRTGNEEDYFSTRRSSSKWWSPGARRASGSPVGSSYRDRDSCTIM</sequence>
<dbReference type="EMBL" id="SGPK01000023">
    <property type="protein sequence ID" value="THH10965.1"/>
    <property type="molecule type" value="Genomic_DNA"/>
</dbReference>
<evidence type="ECO:0000259" key="2">
    <source>
        <dbReference type="Pfam" id="PF12937"/>
    </source>
</evidence>
<feature type="compositionally biased region" description="Polar residues" evidence="1">
    <location>
        <begin position="264"/>
        <end position="276"/>
    </location>
</feature>
<dbReference type="Gene3D" id="3.80.10.10">
    <property type="entry name" value="Ribonuclease Inhibitor"/>
    <property type="match status" value="2"/>
</dbReference>
<evidence type="ECO:0000256" key="1">
    <source>
        <dbReference type="SAM" id="MobiDB-lite"/>
    </source>
</evidence>
<dbReference type="Proteomes" id="UP000308199">
    <property type="component" value="Unassembled WGS sequence"/>
</dbReference>
<feature type="region of interest" description="Disordered" evidence="1">
    <location>
        <begin position="922"/>
        <end position="979"/>
    </location>
</feature>
<dbReference type="InterPro" id="IPR006553">
    <property type="entry name" value="Leu-rich_rpt_Cys-con_subtyp"/>
</dbReference>
<dbReference type="PANTHER" id="PTHR13318">
    <property type="entry name" value="PARTNER OF PAIRED, ISOFORM B-RELATED"/>
    <property type="match status" value="1"/>
</dbReference>
<proteinExistence type="predicted"/>
<dbReference type="OrthoDB" id="550575at2759"/>
<evidence type="ECO:0000313" key="3">
    <source>
        <dbReference type="EMBL" id="THH10965.1"/>
    </source>
</evidence>
<comment type="caution">
    <text evidence="3">The sequence shown here is derived from an EMBL/GenBank/DDBJ whole genome shotgun (WGS) entry which is preliminary data.</text>
</comment>